<protein>
    <recommendedName>
        <fullName evidence="3">Cyclase</fullName>
    </recommendedName>
</protein>
<evidence type="ECO:0008006" key="3">
    <source>
        <dbReference type="Google" id="ProtNLM"/>
    </source>
</evidence>
<dbReference type="Proteomes" id="UP000399805">
    <property type="component" value="Unassembled WGS sequence"/>
</dbReference>
<dbReference type="GO" id="GO:0019441">
    <property type="term" value="P:L-tryptophan catabolic process to kynurenine"/>
    <property type="evidence" value="ECO:0007669"/>
    <property type="project" value="InterPro"/>
</dbReference>
<gene>
    <name evidence="1" type="ORF">AA23TX_03434</name>
</gene>
<evidence type="ECO:0000313" key="2">
    <source>
        <dbReference type="Proteomes" id="UP000399805"/>
    </source>
</evidence>
<accession>A0A6I8LNE8</accession>
<dbReference type="SUPFAM" id="SSF102198">
    <property type="entry name" value="Putative cyclase"/>
    <property type="match status" value="1"/>
</dbReference>
<dbReference type="InterPro" id="IPR007325">
    <property type="entry name" value="KFase/CYL"/>
</dbReference>
<evidence type="ECO:0000313" key="1">
    <source>
        <dbReference type="EMBL" id="VVJ18413.1"/>
    </source>
</evidence>
<dbReference type="PANTHER" id="PTHR31118">
    <property type="entry name" value="CYCLASE-LIKE PROTEIN 2"/>
    <property type="match status" value="1"/>
</dbReference>
<dbReference type="AlphaFoldDB" id="A0A6I8LNE8"/>
<keyword evidence="2" id="KW-1185">Reference proteome</keyword>
<reference evidence="1 2" key="1">
    <citation type="submission" date="2019-09" db="EMBL/GenBank/DDBJ databases">
        <authorList>
            <person name="Leyn A S."/>
        </authorList>
    </citation>
    <scope>NUCLEOTIDE SEQUENCE [LARGE SCALE GENOMIC DNA]</scope>
    <source>
        <strain evidence="1">AA231_1</strain>
    </source>
</reference>
<dbReference type="InterPro" id="IPR037175">
    <property type="entry name" value="KFase_sf"/>
</dbReference>
<dbReference type="EMBL" id="CABVGP010000001">
    <property type="protein sequence ID" value="VVJ18413.1"/>
    <property type="molecule type" value="Genomic_DNA"/>
</dbReference>
<sequence length="280" mass="29768">MVKAESLPNDVAMSWTLTAAGPLGGLTSALASGGVEVVDLTALLSPSTPVLDLPPEMAPIPRFELEELARYDERGRTSYQNGIHTGEHVGTHFDAPCHWVTGAEKRDVAHVPVRHLVAPAVVIDKSAECAADPDFLLTVEHLEEWQHHNGPLPEGGWLLYRTGWAARSHDQQLFLNADESGPHTPGITAECARWLADESPIVGLGVETVGTDAGQAFTFTPQFPAHHYLLGAGKYGVTQLQNLDRLPVTGAVLIVAPLRIAGGSGSPARILALVSNGEAL</sequence>
<dbReference type="Gene3D" id="3.50.30.50">
    <property type="entry name" value="Putative cyclase"/>
    <property type="match status" value="1"/>
</dbReference>
<dbReference type="PANTHER" id="PTHR31118:SF12">
    <property type="entry name" value="CYCLASE-LIKE PROTEIN 2"/>
    <property type="match status" value="1"/>
</dbReference>
<organism evidence="1 2">
    <name type="scientific">Amycolatopsis camponoti</name>
    <dbReference type="NCBI Taxonomy" id="2606593"/>
    <lineage>
        <taxon>Bacteria</taxon>
        <taxon>Bacillati</taxon>
        <taxon>Actinomycetota</taxon>
        <taxon>Actinomycetes</taxon>
        <taxon>Pseudonocardiales</taxon>
        <taxon>Pseudonocardiaceae</taxon>
        <taxon>Amycolatopsis</taxon>
    </lineage>
</organism>
<dbReference type="GO" id="GO:0004061">
    <property type="term" value="F:arylformamidase activity"/>
    <property type="evidence" value="ECO:0007669"/>
    <property type="project" value="InterPro"/>
</dbReference>
<dbReference type="Pfam" id="PF04199">
    <property type="entry name" value="Cyclase"/>
    <property type="match status" value="1"/>
</dbReference>
<proteinExistence type="predicted"/>
<name>A0A6I8LNE8_9PSEU</name>